<proteinExistence type="inferred from homology"/>
<evidence type="ECO:0000256" key="2">
    <source>
        <dbReference type="PROSITE-ProRule" id="PRU00252"/>
    </source>
</evidence>
<dbReference type="EMBL" id="LR796637">
    <property type="protein sequence ID" value="CAB4155762.1"/>
    <property type="molecule type" value="Genomic_DNA"/>
</dbReference>
<reference evidence="3" key="1">
    <citation type="submission" date="2020-04" db="EMBL/GenBank/DDBJ databases">
        <authorList>
            <person name="Chiriac C."/>
            <person name="Salcher M."/>
            <person name="Ghai R."/>
            <person name="Kavagutti S V."/>
        </authorList>
    </citation>
    <scope>NUCLEOTIDE SEQUENCE</scope>
</reference>
<accession>A0A6J5NAX2</accession>
<dbReference type="PROSITE" id="PS50935">
    <property type="entry name" value="SSB"/>
    <property type="match status" value="1"/>
</dbReference>
<evidence type="ECO:0000313" key="3">
    <source>
        <dbReference type="EMBL" id="CAB4155762.1"/>
    </source>
</evidence>
<organism evidence="3">
    <name type="scientific">uncultured Caudovirales phage</name>
    <dbReference type="NCBI Taxonomy" id="2100421"/>
    <lineage>
        <taxon>Viruses</taxon>
        <taxon>Duplodnaviria</taxon>
        <taxon>Heunggongvirae</taxon>
        <taxon>Uroviricota</taxon>
        <taxon>Caudoviricetes</taxon>
        <taxon>Peduoviridae</taxon>
        <taxon>Maltschvirus</taxon>
        <taxon>Maltschvirus maltsch</taxon>
    </lineage>
</organism>
<dbReference type="Gene3D" id="2.40.50.140">
    <property type="entry name" value="Nucleic acid-binding proteins"/>
    <property type="match status" value="1"/>
</dbReference>
<gene>
    <name evidence="3" type="ORF">UFOVP655_17</name>
</gene>
<dbReference type="InterPro" id="IPR000424">
    <property type="entry name" value="Primosome_PriB/ssb"/>
</dbReference>
<dbReference type="GO" id="GO:0009295">
    <property type="term" value="C:nucleoid"/>
    <property type="evidence" value="ECO:0007669"/>
    <property type="project" value="TreeGrafter"/>
</dbReference>
<keyword evidence="1 2" id="KW-0238">DNA-binding</keyword>
<dbReference type="PANTHER" id="PTHR10302">
    <property type="entry name" value="SINGLE-STRANDED DNA-BINDING PROTEIN"/>
    <property type="match status" value="1"/>
</dbReference>
<dbReference type="PANTHER" id="PTHR10302:SF27">
    <property type="entry name" value="SINGLE-STRANDED DNA-BINDING PROTEIN"/>
    <property type="match status" value="1"/>
</dbReference>
<dbReference type="InterPro" id="IPR012340">
    <property type="entry name" value="NA-bd_OB-fold"/>
</dbReference>
<name>A0A6J5NAX2_9CAUD</name>
<dbReference type="Pfam" id="PF00436">
    <property type="entry name" value="SSB"/>
    <property type="match status" value="1"/>
</dbReference>
<dbReference type="GO" id="GO:0003697">
    <property type="term" value="F:single-stranded DNA binding"/>
    <property type="evidence" value="ECO:0007669"/>
    <property type="project" value="InterPro"/>
</dbReference>
<dbReference type="HAMAP" id="MF_00984">
    <property type="entry name" value="SSB"/>
    <property type="match status" value="1"/>
</dbReference>
<evidence type="ECO:0000256" key="1">
    <source>
        <dbReference type="ARBA" id="ARBA00023125"/>
    </source>
</evidence>
<dbReference type="InterPro" id="IPR011344">
    <property type="entry name" value="ssDNA-bd"/>
</dbReference>
<dbReference type="CDD" id="cd04496">
    <property type="entry name" value="SSB_OBF"/>
    <property type="match status" value="1"/>
</dbReference>
<dbReference type="SUPFAM" id="SSF50249">
    <property type="entry name" value="Nucleic acid-binding proteins"/>
    <property type="match status" value="1"/>
</dbReference>
<sequence length="137" mass="14933">MSNITITGNVVADPEMRVIPSGKSVASFTVVTSKSVKQADGSWENTDTTFWDVKCWGKTADNVVESIRKGQSVIVNGSAVQENWEDKATGQKRSKIAITAWNVGVDLKRHSYSVPMIERTDGSFNPPAADDPWSAPF</sequence>
<dbReference type="NCBIfam" id="TIGR00621">
    <property type="entry name" value="ssb"/>
    <property type="match status" value="1"/>
</dbReference>
<protein>
    <submittedName>
        <fullName evidence="3">Ssb Single-stranded DNA-binding protein</fullName>
    </submittedName>
</protein>
<dbReference type="GO" id="GO:0006260">
    <property type="term" value="P:DNA replication"/>
    <property type="evidence" value="ECO:0007669"/>
    <property type="project" value="InterPro"/>
</dbReference>